<dbReference type="GO" id="GO:0004523">
    <property type="term" value="F:RNA-DNA hybrid ribonuclease activity"/>
    <property type="evidence" value="ECO:0007669"/>
    <property type="project" value="InterPro"/>
</dbReference>
<reference evidence="2 3" key="1">
    <citation type="submission" date="2021-07" db="EMBL/GenBank/DDBJ databases">
        <authorList>
            <consortium name="Genoscope - CEA"/>
            <person name="William W."/>
        </authorList>
    </citation>
    <scope>NUCLEOTIDE SEQUENCE [LARGE SCALE GENOMIC DNA]</scope>
</reference>
<dbReference type="Gene3D" id="3.30.420.10">
    <property type="entry name" value="Ribonuclease H-like superfamily/Ribonuclease H"/>
    <property type="match status" value="1"/>
</dbReference>
<dbReference type="InterPro" id="IPR036397">
    <property type="entry name" value="RNaseH_sf"/>
</dbReference>
<dbReference type="PANTHER" id="PTHR47074:SF49">
    <property type="entry name" value="POLYNUCLEOTIDYL TRANSFERASE, RIBONUCLEASE H-LIKE SUPERFAMILY PROTEIN"/>
    <property type="match status" value="1"/>
</dbReference>
<dbReference type="Proteomes" id="UP000694005">
    <property type="component" value="Chromosome A05"/>
</dbReference>
<sequence>MKEQEVVTLALREARNWQAAQFLKRPPAKPPQAKTAHQDPGRSLAGLVCLVDASWQASTRCAGMGWIYKDSTSGWSSSNTSNRSHVASALMSEALAVKAAIIDAASRNFKILSVCSDSKILMDCINTQGRCLEVQGVLNDISALCAHFESISFHFISRSFNTEADSLAKISLQDLVSRIHAN</sequence>
<dbReference type="InterPro" id="IPR052929">
    <property type="entry name" value="RNase_H-like_EbsB-rel"/>
</dbReference>
<dbReference type="AlphaFoldDB" id="A0A8D9DKY3"/>
<dbReference type="EMBL" id="LS974621">
    <property type="protein sequence ID" value="CAG7877534.1"/>
    <property type="molecule type" value="Genomic_DNA"/>
</dbReference>
<name>A0A8D9DKY3_BRACM</name>
<protein>
    <recommendedName>
        <fullName evidence="1">RNase H type-1 domain-containing protein</fullName>
    </recommendedName>
</protein>
<dbReference type="InterPro" id="IPR044730">
    <property type="entry name" value="RNase_H-like_dom_plant"/>
</dbReference>
<organism evidence="2 3">
    <name type="scientific">Brassica campestris</name>
    <name type="common">Field mustard</name>
    <dbReference type="NCBI Taxonomy" id="3711"/>
    <lineage>
        <taxon>Eukaryota</taxon>
        <taxon>Viridiplantae</taxon>
        <taxon>Streptophyta</taxon>
        <taxon>Embryophyta</taxon>
        <taxon>Tracheophyta</taxon>
        <taxon>Spermatophyta</taxon>
        <taxon>Magnoliopsida</taxon>
        <taxon>eudicotyledons</taxon>
        <taxon>Gunneridae</taxon>
        <taxon>Pentapetalae</taxon>
        <taxon>rosids</taxon>
        <taxon>malvids</taxon>
        <taxon>Brassicales</taxon>
        <taxon>Brassicaceae</taxon>
        <taxon>Brassiceae</taxon>
        <taxon>Brassica</taxon>
    </lineage>
</organism>
<dbReference type="InterPro" id="IPR002156">
    <property type="entry name" value="RNaseH_domain"/>
</dbReference>
<evidence type="ECO:0000313" key="2">
    <source>
        <dbReference type="EMBL" id="CAG7877534.1"/>
    </source>
</evidence>
<dbReference type="SUPFAM" id="SSF53098">
    <property type="entry name" value="Ribonuclease H-like"/>
    <property type="match status" value="1"/>
</dbReference>
<dbReference type="InterPro" id="IPR012337">
    <property type="entry name" value="RNaseH-like_sf"/>
</dbReference>
<dbReference type="GO" id="GO:0003676">
    <property type="term" value="F:nucleic acid binding"/>
    <property type="evidence" value="ECO:0007669"/>
    <property type="project" value="InterPro"/>
</dbReference>
<feature type="domain" description="RNase H type-1" evidence="1">
    <location>
        <begin position="51"/>
        <end position="169"/>
    </location>
</feature>
<evidence type="ECO:0000313" key="3">
    <source>
        <dbReference type="Proteomes" id="UP000694005"/>
    </source>
</evidence>
<dbReference type="CDD" id="cd06222">
    <property type="entry name" value="RNase_H_like"/>
    <property type="match status" value="1"/>
</dbReference>
<dbReference type="Gramene" id="A05p40550.2_BraZ1">
    <property type="protein sequence ID" value="A05p40550.2_BraZ1.CDS.1"/>
    <property type="gene ID" value="A05g40550.2_BraZ1"/>
</dbReference>
<dbReference type="Pfam" id="PF13456">
    <property type="entry name" value="RVT_3"/>
    <property type="match status" value="1"/>
</dbReference>
<accession>A0A8D9DKY3</accession>
<dbReference type="PANTHER" id="PTHR47074">
    <property type="entry name" value="BNAC02G40300D PROTEIN"/>
    <property type="match status" value="1"/>
</dbReference>
<gene>
    <name evidence="2" type="ORF">BRAPAZ1V2_A05P40550.2</name>
</gene>
<proteinExistence type="predicted"/>
<evidence type="ECO:0000259" key="1">
    <source>
        <dbReference type="Pfam" id="PF13456"/>
    </source>
</evidence>